<dbReference type="Proteomes" id="UP000299102">
    <property type="component" value="Unassembled WGS sequence"/>
</dbReference>
<feature type="compositionally biased region" description="Basic and acidic residues" evidence="1">
    <location>
        <begin position="159"/>
        <end position="173"/>
    </location>
</feature>
<feature type="compositionally biased region" description="Basic and acidic residues" evidence="1">
    <location>
        <begin position="264"/>
        <end position="280"/>
    </location>
</feature>
<evidence type="ECO:0000313" key="4">
    <source>
        <dbReference type="Proteomes" id="UP000299102"/>
    </source>
</evidence>
<name>A0A4C1TQX9_EUMVA</name>
<protein>
    <submittedName>
        <fullName evidence="3">Probable RNA-directed DNA polymerase from transposon X-element</fullName>
    </submittedName>
</protein>
<evidence type="ECO:0000256" key="1">
    <source>
        <dbReference type="SAM" id="MobiDB-lite"/>
    </source>
</evidence>
<sequence>MEELCSRWSPHNLTEAQKTDRITRCNATVTILKEGAFNLVWNTVTDVPSSRRPVTEQRKLSSFFYRRQCRPVMMTSPHSVIPGRSDGASGRAALRRRGAAVGTRATPNTTSQSLAPYIKPGKVDYTTGKFNYNSISWCLLIFNGKEACARVLKVPPSPSRERPEAPRGYKDTSRSAAIPPETQHDGGKIRPHTSYRKAEADPSPGTRRVHGTGTTNRDHQAPRAAVHQLISPILDSPDAIETEKGQEIVEEKEDTAAAASATYRTEDGRSPPKREIEKGRSASSRAVLPNRTTATTTTVRRYITTLTTLTTAEAEWETSTPPPLSQIWLKRWKTRELRDLVQLEDAHIILLGEKKLRPEQELRILNFFAYRRDEISARGPAYRGTAVLIRRDIMHEAEQLTDFETIRSIDIRVGSSEQDIRLFAAYRAPGTRMYVQDIHSIFNDQIPTLIIGELNAKHKAWRSHSISKASRLLMENAEHHGYEVLGPDTPTHVPTDMRHRPDVLDIVIGHKDKRPIHVEVVYGTNTQHLHTFVTVRTGTSNSPQATSRQRVDWENFQTSLEALHLRSSFETAADMDAATTASTSRRGDLPLSIKRKIRHKLRLHKRWTRNRYPKLKKELNDLSRNISEAVQDFRGATWEVTIDRAGESAKSLNQLCRQLIKAAVPKSPITDRSGVRRYDVKARAEMIVEHLAEQFILNPPATSPNLQEHYTQNRVEEFMDTAPLPF</sequence>
<dbReference type="SUPFAM" id="SSF56219">
    <property type="entry name" value="DNase I-like"/>
    <property type="match status" value="1"/>
</dbReference>
<feature type="region of interest" description="Disordered" evidence="1">
    <location>
        <begin position="247"/>
        <end position="287"/>
    </location>
</feature>
<reference evidence="3 4" key="1">
    <citation type="journal article" date="2019" name="Commun. Biol.">
        <title>The bagworm genome reveals a unique fibroin gene that provides high tensile strength.</title>
        <authorList>
            <person name="Kono N."/>
            <person name="Nakamura H."/>
            <person name="Ohtoshi R."/>
            <person name="Tomita M."/>
            <person name="Numata K."/>
            <person name="Arakawa K."/>
        </authorList>
    </citation>
    <scope>NUCLEOTIDE SEQUENCE [LARGE SCALE GENOMIC DNA]</scope>
</reference>
<dbReference type="Gene3D" id="3.60.10.10">
    <property type="entry name" value="Endonuclease/exonuclease/phosphatase"/>
    <property type="match status" value="1"/>
</dbReference>
<accession>A0A4C1TQX9</accession>
<keyword evidence="3" id="KW-0695">RNA-directed DNA polymerase</keyword>
<feature type="region of interest" description="Disordered" evidence="1">
    <location>
        <begin position="154"/>
        <end position="222"/>
    </location>
</feature>
<gene>
    <name evidence="3" type="ORF">EVAR_9974_1</name>
</gene>
<dbReference type="InterPro" id="IPR036691">
    <property type="entry name" value="Endo/exonu/phosph_ase_sf"/>
</dbReference>
<organism evidence="3 4">
    <name type="scientific">Eumeta variegata</name>
    <name type="common">Bagworm moth</name>
    <name type="synonym">Eumeta japonica</name>
    <dbReference type="NCBI Taxonomy" id="151549"/>
    <lineage>
        <taxon>Eukaryota</taxon>
        <taxon>Metazoa</taxon>
        <taxon>Ecdysozoa</taxon>
        <taxon>Arthropoda</taxon>
        <taxon>Hexapoda</taxon>
        <taxon>Insecta</taxon>
        <taxon>Pterygota</taxon>
        <taxon>Neoptera</taxon>
        <taxon>Endopterygota</taxon>
        <taxon>Lepidoptera</taxon>
        <taxon>Glossata</taxon>
        <taxon>Ditrysia</taxon>
        <taxon>Tineoidea</taxon>
        <taxon>Psychidae</taxon>
        <taxon>Oiketicinae</taxon>
        <taxon>Eumeta</taxon>
    </lineage>
</organism>
<keyword evidence="3" id="KW-0548">Nucleotidyltransferase</keyword>
<dbReference type="GO" id="GO:0003964">
    <property type="term" value="F:RNA-directed DNA polymerase activity"/>
    <property type="evidence" value="ECO:0007669"/>
    <property type="project" value="UniProtKB-KW"/>
</dbReference>
<evidence type="ECO:0000313" key="3">
    <source>
        <dbReference type="EMBL" id="GBP16393.1"/>
    </source>
</evidence>
<dbReference type="Pfam" id="PF14529">
    <property type="entry name" value="Exo_endo_phos_2"/>
    <property type="match status" value="1"/>
</dbReference>
<keyword evidence="4" id="KW-1185">Reference proteome</keyword>
<dbReference type="InterPro" id="IPR005135">
    <property type="entry name" value="Endo/exonuclease/phosphatase"/>
</dbReference>
<dbReference type="AlphaFoldDB" id="A0A4C1TQX9"/>
<feature type="domain" description="Endonuclease/exonuclease/phosphatase" evidence="2">
    <location>
        <begin position="420"/>
        <end position="518"/>
    </location>
</feature>
<dbReference type="STRING" id="151549.A0A4C1TQX9"/>
<keyword evidence="3" id="KW-0808">Transferase</keyword>
<comment type="caution">
    <text evidence="3">The sequence shown here is derived from an EMBL/GenBank/DDBJ whole genome shotgun (WGS) entry which is preliminary data.</text>
</comment>
<proteinExistence type="predicted"/>
<evidence type="ECO:0000259" key="2">
    <source>
        <dbReference type="Pfam" id="PF14529"/>
    </source>
</evidence>
<dbReference type="OrthoDB" id="410155at2759"/>
<dbReference type="EMBL" id="BGZK01000079">
    <property type="protein sequence ID" value="GBP16393.1"/>
    <property type="molecule type" value="Genomic_DNA"/>
</dbReference>